<feature type="repeat" description="WD" evidence="3">
    <location>
        <begin position="355"/>
        <end position="396"/>
    </location>
</feature>
<dbReference type="Pfam" id="PF00400">
    <property type="entry name" value="WD40"/>
    <property type="match status" value="2"/>
</dbReference>
<keyword evidence="6" id="KW-1185">Reference proteome</keyword>
<dbReference type="PROSITE" id="PS00678">
    <property type="entry name" value="WD_REPEATS_1"/>
    <property type="match status" value="1"/>
</dbReference>
<name>A0A8H7RZC7_9FUNG</name>
<comment type="caution">
    <text evidence="5">The sequence shown here is derived from an EMBL/GenBank/DDBJ whole genome shotgun (WGS) entry which is preliminary data.</text>
</comment>
<evidence type="ECO:0008006" key="7">
    <source>
        <dbReference type="Google" id="ProtNLM"/>
    </source>
</evidence>
<reference evidence="5 6" key="1">
    <citation type="submission" date="2020-12" db="EMBL/GenBank/DDBJ databases">
        <title>Metabolic potential, ecology and presence of endohyphal bacteria is reflected in genomic diversity of Mucoromycotina.</title>
        <authorList>
            <person name="Muszewska A."/>
            <person name="Okrasinska A."/>
            <person name="Steczkiewicz K."/>
            <person name="Drgas O."/>
            <person name="Orlowska M."/>
            <person name="Perlinska-Lenart U."/>
            <person name="Aleksandrzak-Piekarczyk T."/>
            <person name="Szatraj K."/>
            <person name="Zielenkiewicz U."/>
            <person name="Pilsyk S."/>
            <person name="Malc E."/>
            <person name="Mieczkowski P."/>
            <person name="Kruszewska J.S."/>
            <person name="Biernat P."/>
            <person name="Pawlowska J."/>
        </authorList>
    </citation>
    <scope>NUCLEOTIDE SEQUENCE [LARGE SCALE GENOMIC DNA]</scope>
    <source>
        <strain evidence="5 6">CBS 142.35</strain>
    </source>
</reference>
<gene>
    <name evidence="5" type="ORF">INT45_008391</name>
</gene>
<dbReference type="InterPro" id="IPR019775">
    <property type="entry name" value="WD40_repeat_CS"/>
</dbReference>
<evidence type="ECO:0000256" key="2">
    <source>
        <dbReference type="ARBA" id="ARBA00022737"/>
    </source>
</evidence>
<evidence type="ECO:0000256" key="3">
    <source>
        <dbReference type="PROSITE-ProRule" id="PRU00221"/>
    </source>
</evidence>
<dbReference type="PANTHER" id="PTHR13950:SF9">
    <property type="entry name" value="RABCONNECTIN-3A"/>
    <property type="match status" value="1"/>
</dbReference>
<dbReference type="EMBL" id="JAEPRB010000201">
    <property type="protein sequence ID" value="KAG2218967.1"/>
    <property type="molecule type" value="Genomic_DNA"/>
</dbReference>
<organism evidence="5 6">
    <name type="scientific">Circinella minor</name>
    <dbReference type="NCBI Taxonomy" id="1195481"/>
    <lineage>
        <taxon>Eukaryota</taxon>
        <taxon>Fungi</taxon>
        <taxon>Fungi incertae sedis</taxon>
        <taxon>Mucoromycota</taxon>
        <taxon>Mucoromycotina</taxon>
        <taxon>Mucoromycetes</taxon>
        <taxon>Mucorales</taxon>
        <taxon>Lichtheimiaceae</taxon>
        <taxon>Circinella</taxon>
    </lineage>
</organism>
<dbReference type="InterPro" id="IPR001680">
    <property type="entry name" value="WD40_rpt"/>
</dbReference>
<feature type="non-terminal residue" evidence="5">
    <location>
        <position position="1"/>
    </location>
</feature>
<dbReference type="GO" id="GO:0043291">
    <property type="term" value="C:RAVE complex"/>
    <property type="evidence" value="ECO:0007669"/>
    <property type="project" value="TreeGrafter"/>
</dbReference>
<dbReference type="Gene3D" id="2.130.10.10">
    <property type="entry name" value="YVTN repeat-like/Quinoprotein amine dehydrogenase"/>
    <property type="match status" value="1"/>
</dbReference>
<feature type="compositionally biased region" description="Basic residues" evidence="4">
    <location>
        <begin position="33"/>
        <end position="46"/>
    </location>
</feature>
<evidence type="ECO:0000256" key="4">
    <source>
        <dbReference type="SAM" id="MobiDB-lite"/>
    </source>
</evidence>
<dbReference type="InterPro" id="IPR015943">
    <property type="entry name" value="WD40/YVTN_repeat-like_dom_sf"/>
</dbReference>
<evidence type="ECO:0000313" key="5">
    <source>
        <dbReference type="EMBL" id="KAG2218967.1"/>
    </source>
</evidence>
<dbReference type="Proteomes" id="UP000646827">
    <property type="component" value="Unassembled WGS sequence"/>
</dbReference>
<keyword evidence="2" id="KW-0677">Repeat</keyword>
<dbReference type="PANTHER" id="PTHR13950">
    <property type="entry name" value="RABCONNECTIN-RELATED"/>
    <property type="match status" value="1"/>
</dbReference>
<dbReference type="GO" id="GO:0007035">
    <property type="term" value="P:vacuolar acidification"/>
    <property type="evidence" value="ECO:0007669"/>
    <property type="project" value="TreeGrafter"/>
</dbReference>
<feature type="region of interest" description="Disordered" evidence="4">
    <location>
        <begin position="24"/>
        <end position="103"/>
    </location>
</feature>
<dbReference type="AlphaFoldDB" id="A0A8H7RZC7"/>
<keyword evidence="1 3" id="KW-0853">WD repeat</keyword>
<dbReference type="PROSITE" id="PS50082">
    <property type="entry name" value="WD_REPEATS_2"/>
    <property type="match status" value="1"/>
</dbReference>
<dbReference type="OrthoDB" id="342131at2759"/>
<dbReference type="SMART" id="SM00320">
    <property type="entry name" value="WD40"/>
    <property type="match status" value="4"/>
</dbReference>
<evidence type="ECO:0000256" key="1">
    <source>
        <dbReference type="ARBA" id="ARBA00022574"/>
    </source>
</evidence>
<proteinExistence type="predicted"/>
<dbReference type="PROSITE" id="PS50294">
    <property type="entry name" value="WD_REPEATS_REGION"/>
    <property type="match status" value="1"/>
</dbReference>
<dbReference type="SUPFAM" id="SSF50978">
    <property type="entry name" value="WD40 repeat-like"/>
    <property type="match status" value="1"/>
</dbReference>
<evidence type="ECO:0000313" key="6">
    <source>
        <dbReference type="Proteomes" id="UP000646827"/>
    </source>
</evidence>
<feature type="compositionally biased region" description="Basic residues" evidence="4">
    <location>
        <begin position="78"/>
        <end position="94"/>
    </location>
</feature>
<dbReference type="InterPro" id="IPR052208">
    <property type="entry name" value="DmX-like/RAVE_component"/>
</dbReference>
<protein>
    <recommendedName>
        <fullName evidence="7">WD40 repeat-like protein</fullName>
    </recommendedName>
</protein>
<accession>A0A8H7RZC7</accession>
<dbReference type="InterPro" id="IPR036322">
    <property type="entry name" value="WD40_repeat_dom_sf"/>
</dbReference>
<sequence length="457" mass="49999">MKSEVQEIDLTGVQHYGTHMVRSTSYSSTGQEHHHHHHHHRHHHHHNDSYPDTEEEDDFGNNHSSDTEADGGSSTTKTRQRSKSHHLPHHRGPYHGKTPNSSIAASPASLRLADTSKQPQSNNLDNLHETLKRSLGIGKEGIMSGSETSRSPAAASSIGSITEMVSLKRNIQATCAEAHPYFPFYITGGEINGNGGPSVMLWQFGQEQEIASYHGCHGKVTRVHFDQVGQRFGAGDSTGGLLLWRFDSYAHSSKPYYTLPSCHSKATRDFTYLNSSSLVASAGTSVAMSRNKGDHVYLWDTLLPPSKAMIASLPAHDGGAYAIAYEPKNQLLFTGGKSGDIVVSDIRQRSIMHTFTAHNSRIRSLAIDSVNGTLITGSIDGELKIWDASTHKLKQTCDNQPRNRFLGTGFNRFPLKAYGVTQIQVNEDSIYTSGPAGLVSWSSSSLHNNDQHSAGTL</sequence>